<sequence length="245" mass="25239">MMRSALITGASRGIGRGIAMELAGQGFGLTVTARREQDLKDLAAALKDNGAPEVHYRTADLVDREASAAVVAEHQRCFGTLNALVLSGGVGTAGPIGDLPAHRFDKTFAVNVDSAMAIIQAALPMLRAGAEADPTHGSRVIALASITGVYAEPNLAAYGAAKAALISLMETLNAEESARGVMGTAIAPAFVQTDMSAWTTDTVPADSMIQVSDIVAVVRMLVDLGRTASITKIVVGRSGTSGYQA</sequence>
<name>A0A1Q4HEE7_9MYCO</name>
<dbReference type="Gene3D" id="3.40.50.720">
    <property type="entry name" value="NAD(P)-binding Rossmann-like Domain"/>
    <property type="match status" value="1"/>
</dbReference>
<dbReference type="PRINTS" id="PR00081">
    <property type="entry name" value="GDHRDH"/>
</dbReference>
<dbReference type="STRING" id="1801.BRW64_10785"/>
<evidence type="ECO:0000313" key="7">
    <source>
        <dbReference type="Proteomes" id="UP000220340"/>
    </source>
</evidence>
<dbReference type="PANTHER" id="PTHR43618:SF8">
    <property type="entry name" value="7ALPHA-HYDROXYSTEROID DEHYDROGENASE"/>
    <property type="match status" value="1"/>
</dbReference>
<evidence type="ECO:0000313" key="6">
    <source>
        <dbReference type="Proteomes" id="UP000191039"/>
    </source>
</evidence>
<dbReference type="RefSeq" id="WP_073856250.1">
    <property type="nucleotide sequence ID" value="NZ_BAAATC010000020.1"/>
</dbReference>
<dbReference type="Proteomes" id="UP000220340">
    <property type="component" value="Unassembled WGS sequence"/>
</dbReference>
<dbReference type="GO" id="GO:0016491">
    <property type="term" value="F:oxidoreductase activity"/>
    <property type="evidence" value="ECO:0007669"/>
    <property type="project" value="UniProtKB-KW"/>
</dbReference>
<keyword evidence="7" id="KW-1185">Reference proteome</keyword>
<comment type="similarity">
    <text evidence="1">Belongs to the short-chain dehydrogenases/reductases (SDR) family.</text>
</comment>
<keyword evidence="3" id="KW-0560">Oxidoreductase</keyword>
<gene>
    <name evidence="4" type="ORF">BV510_30150</name>
    <name evidence="5" type="ORF">CRI78_16755</name>
</gene>
<comment type="caution">
    <text evidence="5">The sequence shown here is derived from an EMBL/GenBank/DDBJ whole genome shotgun (WGS) entry which is preliminary data.</text>
</comment>
<dbReference type="Pfam" id="PF00106">
    <property type="entry name" value="adh_short"/>
    <property type="match status" value="1"/>
</dbReference>
<evidence type="ECO:0000313" key="5">
    <source>
        <dbReference type="EMBL" id="PEG53269.1"/>
    </source>
</evidence>
<protein>
    <submittedName>
        <fullName evidence="5">NAD(P)-dependent oxidoreductase</fullName>
    </submittedName>
    <submittedName>
        <fullName evidence="4">Short-chain dehydrogenase</fullName>
    </submittedName>
</protein>
<evidence type="ECO:0000256" key="2">
    <source>
        <dbReference type="ARBA" id="ARBA00022857"/>
    </source>
</evidence>
<dbReference type="OrthoDB" id="158573at2"/>
<keyword evidence="2" id="KW-0521">NADP</keyword>
<evidence type="ECO:0000256" key="1">
    <source>
        <dbReference type="ARBA" id="ARBA00006484"/>
    </source>
</evidence>
<dbReference type="AlphaFoldDB" id="A0A1Q4HEE7"/>
<dbReference type="PANTHER" id="PTHR43618">
    <property type="entry name" value="7-ALPHA-HYDROXYSTEROID DEHYDROGENASE"/>
    <property type="match status" value="1"/>
</dbReference>
<evidence type="ECO:0000313" key="4">
    <source>
        <dbReference type="EMBL" id="OPE44841.1"/>
    </source>
</evidence>
<reference evidence="4 6" key="1">
    <citation type="submission" date="2016-09" db="EMBL/GenBank/DDBJ databases">
        <title>genome sequences of unsequenced Mycobacteria.</title>
        <authorList>
            <person name="Greninger A.L."/>
            <person name="Jerome K.R."/>
            <person name="Mcnair B."/>
            <person name="Wallis C."/>
            <person name="Fang F."/>
        </authorList>
    </citation>
    <scope>NUCLEOTIDE SEQUENCE [LARGE SCALE GENOMIC DNA]</scope>
    <source>
        <strain evidence="4 6">BM1</strain>
    </source>
</reference>
<dbReference type="Proteomes" id="UP000191039">
    <property type="component" value="Unassembled WGS sequence"/>
</dbReference>
<proteinExistence type="inferred from homology"/>
<evidence type="ECO:0000256" key="3">
    <source>
        <dbReference type="ARBA" id="ARBA00023002"/>
    </source>
</evidence>
<dbReference type="InterPro" id="IPR052178">
    <property type="entry name" value="Sec_Metab_Biosynth_SDR"/>
</dbReference>
<dbReference type="InterPro" id="IPR002347">
    <property type="entry name" value="SDR_fam"/>
</dbReference>
<reference evidence="5 7" key="2">
    <citation type="submission" date="2017-10" db="EMBL/GenBank/DDBJ databases">
        <title>The new phylogeny of genus Mycobacterium.</title>
        <authorList>
            <person name="Tortoli E."/>
            <person name="Trovato A."/>
            <person name="Cirillo D.M."/>
        </authorList>
    </citation>
    <scope>NUCLEOTIDE SEQUENCE [LARGE SCALE GENOMIC DNA]</scope>
    <source>
        <strain evidence="5 7">IP141170001</strain>
    </source>
</reference>
<accession>A0A1Q4HEE7</accession>
<dbReference type="EMBL" id="MIJD01000623">
    <property type="protein sequence ID" value="OPE44841.1"/>
    <property type="molecule type" value="Genomic_DNA"/>
</dbReference>
<dbReference type="CDD" id="cd05233">
    <property type="entry name" value="SDR_c"/>
    <property type="match status" value="1"/>
</dbReference>
<dbReference type="InterPro" id="IPR036291">
    <property type="entry name" value="NAD(P)-bd_dom_sf"/>
</dbReference>
<dbReference type="SUPFAM" id="SSF51735">
    <property type="entry name" value="NAD(P)-binding Rossmann-fold domains"/>
    <property type="match status" value="1"/>
</dbReference>
<organism evidence="5 7">
    <name type="scientific">Mycolicibacterium diernhoferi</name>
    <dbReference type="NCBI Taxonomy" id="1801"/>
    <lineage>
        <taxon>Bacteria</taxon>
        <taxon>Bacillati</taxon>
        <taxon>Actinomycetota</taxon>
        <taxon>Actinomycetes</taxon>
        <taxon>Mycobacteriales</taxon>
        <taxon>Mycobacteriaceae</taxon>
        <taxon>Mycolicibacterium</taxon>
    </lineage>
</organism>
<dbReference type="EMBL" id="PDCR01000021">
    <property type="protein sequence ID" value="PEG53269.1"/>
    <property type="molecule type" value="Genomic_DNA"/>
</dbReference>